<name>A0A382V8F8_9ZZZZ</name>
<feature type="compositionally biased region" description="Basic and acidic residues" evidence="1">
    <location>
        <begin position="13"/>
        <end position="22"/>
    </location>
</feature>
<dbReference type="AlphaFoldDB" id="A0A382V8F8"/>
<accession>A0A382V8F8</accession>
<proteinExistence type="predicted"/>
<organism evidence="2">
    <name type="scientific">marine metagenome</name>
    <dbReference type="NCBI Taxonomy" id="408172"/>
    <lineage>
        <taxon>unclassified sequences</taxon>
        <taxon>metagenomes</taxon>
        <taxon>ecological metagenomes</taxon>
    </lineage>
</organism>
<evidence type="ECO:0000313" key="2">
    <source>
        <dbReference type="EMBL" id="SVD42218.1"/>
    </source>
</evidence>
<sequence length="104" mass="11876">MQKYFGTSSPKPIEVKKPTPVKVDKPQEKLSSLVEEIGKDMFGVKVRVEWGRCPYCETVTQLLSLYDNYFRCSVCRETTRQYVNGHIAYLPLDDKSALGNEPKA</sequence>
<dbReference type="EMBL" id="UINC01149626">
    <property type="protein sequence ID" value="SVD42218.1"/>
    <property type="molecule type" value="Genomic_DNA"/>
</dbReference>
<feature type="region of interest" description="Disordered" evidence="1">
    <location>
        <begin position="1"/>
        <end position="22"/>
    </location>
</feature>
<feature type="compositionally biased region" description="Polar residues" evidence="1">
    <location>
        <begin position="1"/>
        <end position="10"/>
    </location>
</feature>
<gene>
    <name evidence="2" type="ORF">METZ01_LOCUS395072</name>
</gene>
<protein>
    <submittedName>
        <fullName evidence="2">Uncharacterized protein</fullName>
    </submittedName>
</protein>
<reference evidence="2" key="1">
    <citation type="submission" date="2018-05" db="EMBL/GenBank/DDBJ databases">
        <authorList>
            <person name="Lanie J.A."/>
            <person name="Ng W.-L."/>
            <person name="Kazmierczak K.M."/>
            <person name="Andrzejewski T.M."/>
            <person name="Davidsen T.M."/>
            <person name="Wayne K.J."/>
            <person name="Tettelin H."/>
            <person name="Glass J.I."/>
            <person name="Rusch D."/>
            <person name="Podicherti R."/>
            <person name="Tsui H.-C.T."/>
            <person name="Winkler M.E."/>
        </authorList>
    </citation>
    <scope>NUCLEOTIDE SEQUENCE</scope>
</reference>
<evidence type="ECO:0000256" key="1">
    <source>
        <dbReference type="SAM" id="MobiDB-lite"/>
    </source>
</evidence>